<keyword evidence="8" id="KW-1185">Reference proteome</keyword>
<dbReference type="GO" id="GO:0005634">
    <property type="term" value="C:nucleus"/>
    <property type="evidence" value="ECO:0007669"/>
    <property type="project" value="UniProtKB-SubCell"/>
</dbReference>
<dbReference type="Proteomes" id="UP000250140">
    <property type="component" value="Unassembled WGS sequence"/>
</dbReference>
<evidence type="ECO:0000313" key="8">
    <source>
        <dbReference type="Proteomes" id="UP000250140"/>
    </source>
</evidence>
<evidence type="ECO:0000256" key="1">
    <source>
        <dbReference type="ARBA" id="ARBA00023125"/>
    </source>
</evidence>
<feature type="region of interest" description="Disordered" evidence="5">
    <location>
        <begin position="194"/>
        <end position="233"/>
    </location>
</feature>
<feature type="compositionally biased region" description="Polar residues" evidence="5">
    <location>
        <begin position="196"/>
        <end position="219"/>
    </location>
</feature>
<dbReference type="Gene3D" id="1.10.10.60">
    <property type="entry name" value="Homeodomain-like"/>
    <property type="match status" value="1"/>
</dbReference>
<keyword evidence="2 4" id="KW-0371">Homeobox</keyword>
<dbReference type="InterPro" id="IPR008422">
    <property type="entry name" value="KN_HD"/>
</dbReference>
<protein>
    <recommendedName>
        <fullName evidence="6">Homeobox domain-containing protein</fullName>
    </recommendedName>
</protein>
<dbReference type="SMART" id="SM00389">
    <property type="entry name" value="HOX"/>
    <property type="match status" value="1"/>
</dbReference>
<evidence type="ECO:0000256" key="2">
    <source>
        <dbReference type="ARBA" id="ARBA00023155"/>
    </source>
</evidence>
<evidence type="ECO:0000256" key="3">
    <source>
        <dbReference type="ARBA" id="ARBA00023242"/>
    </source>
</evidence>
<comment type="subcellular location">
    <subcellularLocation>
        <location evidence="4">Nucleus</location>
    </subcellularLocation>
</comment>
<dbReference type="AlphaFoldDB" id="A0A8E2F1S0"/>
<evidence type="ECO:0000256" key="4">
    <source>
        <dbReference type="PROSITE-ProRule" id="PRU00108"/>
    </source>
</evidence>
<dbReference type="Pfam" id="PF05920">
    <property type="entry name" value="Homeobox_KN"/>
    <property type="match status" value="1"/>
</dbReference>
<dbReference type="InterPro" id="IPR001356">
    <property type="entry name" value="HD"/>
</dbReference>
<name>A0A8E2F1S0_9PEZI</name>
<dbReference type="CDD" id="cd00086">
    <property type="entry name" value="homeodomain"/>
    <property type="match status" value="1"/>
</dbReference>
<keyword evidence="1 4" id="KW-0238">DNA-binding</keyword>
<dbReference type="EMBL" id="KV749542">
    <property type="protein sequence ID" value="OCL08992.1"/>
    <property type="molecule type" value="Genomic_DNA"/>
</dbReference>
<dbReference type="PROSITE" id="PS50071">
    <property type="entry name" value="HOMEOBOX_2"/>
    <property type="match status" value="1"/>
</dbReference>
<reference evidence="7 8" key="1">
    <citation type="journal article" date="2016" name="Nat. Commun.">
        <title>Ectomycorrhizal ecology is imprinted in the genome of the dominant symbiotic fungus Cenococcum geophilum.</title>
        <authorList>
            <consortium name="DOE Joint Genome Institute"/>
            <person name="Peter M."/>
            <person name="Kohler A."/>
            <person name="Ohm R.A."/>
            <person name="Kuo A."/>
            <person name="Krutzmann J."/>
            <person name="Morin E."/>
            <person name="Arend M."/>
            <person name="Barry K.W."/>
            <person name="Binder M."/>
            <person name="Choi C."/>
            <person name="Clum A."/>
            <person name="Copeland A."/>
            <person name="Grisel N."/>
            <person name="Haridas S."/>
            <person name="Kipfer T."/>
            <person name="LaButti K."/>
            <person name="Lindquist E."/>
            <person name="Lipzen A."/>
            <person name="Maire R."/>
            <person name="Meier B."/>
            <person name="Mihaltcheva S."/>
            <person name="Molinier V."/>
            <person name="Murat C."/>
            <person name="Poggeler S."/>
            <person name="Quandt C.A."/>
            <person name="Sperisen C."/>
            <person name="Tritt A."/>
            <person name="Tisserant E."/>
            <person name="Crous P.W."/>
            <person name="Henrissat B."/>
            <person name="Nehls U."/>
            <person name="Egli S."/>
            <person name="Spatafora J.W."/>
            <person name="Grigoriev I.V."/>
            <person name="Martin F.M."/>
        </authorList>
    </citation>
    <scope>NUCLEOTIDE SEQUENCE [LARGE SCALE GENOMIC DNA]</scope>
    <source>
        <strain evidence="7 8">CBS 207.34</strain>
    </source>
</reference>
<feature type="DNA-binding region" description="Homeobox" evidence="4">
    <location>
        <begin position="248"/>
        <end position="310"/>
    </location>
</feature>
<dbReference type="OrthoDB" id="10056939at2759"/>
<dbReference type="SUPFAM" id="SSF46689">
    <property type="entry name" value="Homeodomain-like"/>
    <property type="match status" value="1"/>
</dbReference>
<dbReference type="PANTHER" id="PTHR11850">
    <property type="entry name" value="HOMEOBOX PROTEIN TRANSCRIPTION FACTORS"/>
    <property type="match status" value="1"/>
</dbReference>
<accession>A0A8E2F1S0</accession>
<evidence type="ECO:0000313" key="7">
    <source>
        <dbReference type="EMBL" id="OCL08992.1"/>
    </source>
</evidence>
<dbReference type="GO" id="GO:0006355">
    <property type="term" value="P:regulation of DNA-templated transcription"/>
    <property type="evidence" value="ECO:0007669"/>
    <property type="project" value="InterPro"/>
</dbReference>
<gene>
    <name evidence="7" type="ORF">AOQ84DRAFT_363655</name>
</gene>
<dbReference type="GO" id="GO:0003677">
    <property type="term" value="F:DNA binding"/>
    <property type="evidence" value="ECO:0007669"/>
    <property type="project" value="UniProtKB-UniRule"/>
</dbReference>
<dbReference type="InterPro" id="IPR009057">
    <property type="entry name" value="Homeodomain-like_sf"/>
</dbReference>
<organism evidence="7 8">
    <name type="scientific">Glonium stellatum</name>
    <dbReference type="NCBI Taxonomy" id="574774"/>
    <lineage>
        <taxon>Eukaryota</taxon>
        <taxon>Fungi</taxon>
        <taxon>Dikarya</taxon>
        <taxon>Ascomycota</taxon>
        <taxon>Pezizomycotina</taxon>
        <taxon>Dothideomycetes</taxon>
        <taxon>Pleosporomycetidae</taxon>
        <taxon>Gloniales</taxon>
        <taxon>Gloniaceae</taxon>
        <taxon>Glonium</taxon>
    </lineage>
</organism>
<feature type="domain" description="Homeobox" evidence="6">
    <location>
        <begin position="246"/>
        <end position="309"/>
    </location>
</feature>
<dbReference type="InterPro" id="IPR050224">
    <property type="entry name" value="TALE_homeobox"/>
</dbReference>
<evidence type="ECO:0000256" key="5">
    <source>
        <dbReference type="SAM" id="MobiDB-lite"/>
    </source>
</evidence>
<proteinExistence type="predicted"/>
<keyword evidence="3 4" id="KW-0539">Nucleus</keyword>
<evidence type="ECO:0000259" key="6">
    <source>
        <dbReference type="PROSITE" id="PS50071"/>
    </source>
</evidence>
<sequence length="630" mass="70461">MHWDSIAENIPGKSALSCEGLYRSYFYSNSDSDLTFWDEERKNELARLYRRYSAEMWAKIATEMSLSWNDVELMHWKLGYIGMMTRGSIPRTFEPSSGEYLTSKPAPQSTIESTSELPPWCVDLDGFDLNSYKSFTDPFPLRTNGLDKGLDSGLPDSEYLDIWSPDRATAGLALRLSDEAPALDPDWEAVIDMPPTDTTSGAFPGQQTQADHIPTSSDATGEYPPPRGNSPSSVYVAKRVFKLPRNRTKRGRKKHRIEAVDLLSAWLDQHREYPYPTAGEKAQLVKDTGLTETQVLRWFTNTRARRHLSPLEAWLGSSSEHEATHEDIERAAESLRHFVPTRYEENTPPASAIHDAWSDLNFGSAQVDALTQPAAPDPQPNPLAAVIDISNAHPTQKELTQDIQDSTEQSVLVLGQDQSANTSPVIPALPSSTLDVSMPNLTDEIVTQQITPAPIKPSSSRKTPYPIVFQCTFCRKQLTEKSWKRHEECTHLPRQTWTCLLTGPSIPLSNPSSASICAFCNELNPDSEHAAVHSRVDECQARAPEDRAFVRKDGLAQHIKLFHGARLREDVAAEWSSKVLRQDQVWTCGFCGARLEGWAARAVHISQHFRNGASMDQWRFEPESGAEDGT</sequence>